<gene>
    <name evidence="3" type="ORF">SAE01_47740</name>
</gene>
<dbReference type="Pfam" id="PF02384">
    <property type="entry name" value="N6_Mtase"/>
    <property type="match status" value="1"/>
</dbReference>
<evidence type="ECO:0000313" key="3">
    <source>
        <dbReference type="EMBL" id="GEO12278.1"/>
    </source>
</evidence>
<dbReference type="InterPro" id="IPR029063">
    <property type="entry name" value="SAM-dependent_MTases_sf"/>
</dbReference>
<protein>
    <recommendedName>
        <fullName evidence="2">DNA methylase adenine-specific domain-containing protein</fullName>
    </recommendedName>
</protein>
<accession>A0A512BJZ8</accession>
<dbReference type="AlphaFoldDB" id="A0A512BJZ8"/>
<organism evidence="3 4">
    <name type="scientific">Segetibacter aerophilus</name>
    <dbReference type="NCBI Taxonomy" id="670293"/>
    <lineage>
        <taxon>Bacteria</taxon>
        <taxon>Pseudomonadati</taxon>
        <taxon>Bacteroidota</taxon>
        <taxon>Chitinophagia</taxon>
        <taxon>Chitinophagales</taxon>
        <taxon>Chitinophagaceae</taxon>
        <taxon>Segetibacter</taxon>
    </lineage>
</organism>
<dbReference type="SUPFAM" id="SSF53335">
    <property type="entry name" value="S-adenosyl-L-methionine-dependent methyltransferases"/>
    <property type="match status" value="1"/>
</dbReference>
<dbReference type="EMBL" id="BJYT01000052">
    <property type="protein sequence ID" value="GEO12278.1"/>
    <property type="molecule type" value="Genomic_DNA"/>
</dbReference>
<dbReference type="InterPro" id="IPR003356">
    <property type="entry name" value="DNA_methylase_A-5"/>
</dbReference>
<evidence type="ECO:0000259" key="2">
    <source>
        <dbReference type="Pfam" id="PF02384"/>
    </source>
</evidence>
<comment type="caution">
    <text evidence="3">The sequence shown here is derived from an EMBL/GenBank/DDBJ whole genome shotgun (WGS) entry which is preliminary data.</text>
</comment>
<feature type="domain" description="DNA methylase adenine-specific" evidence="2">
    <location>
        <begin position="3"/>
        <end position="51"/>
    </location>
</feature>
<comment type="similarity">
    <text evidence="1">Belongs to the N(4)/N(6)-methyltransferase family.</text>
</comment>
<dbReference type="GO" id="GO:0003677">
    <property type="term" value="F:DNA binding"/>
    <property type="evidence" value="ECO:0007669"/>
    <property type="project" value="InterPro"/>
</dbReference>
<evidence type="ECO:0000313" key="4">
    <source>
        <dbReference type="Proteomes" id="UP000321513"/>
    </source>
</evidence>
<keyword evidence="4" id="KW-1185">Reference proteome</keyword>
<dbReference type="Proteomes" id="UP000321513">
    <property type="component" value="Unassembled WGS sequence"/>
</dbReference>
<name>A0A512BJZ8_9BACT</name>
<dbReference type="GO" id="GO:0008170">
    <property type="term" value="F:N-methyltransferase activity"/>
    <property type="evidence" value="ECO:0007669"/>
    <property type="project" value="InterPro"/>
</dbReference>
<reference evidence="3 4" key="1">
    <citation type="submission" date="2019-07" db="EMBL/GenBank/DDBJ databases">
        <title>Whole genome shotgun sequence of Segetibacter aerophilus NBRC 106135.</title>
        <authorList>
            <person name="Hosoyama A."/>
            <person name="Uohara A."/>
            <person name="Ohji S."/>
            <person name="Ichikawa N."/>
        </authorList>
    </citation>
    <scope>NUCLEOTIDE SEQUENCE [LARGE SCALE GENOMIC DNA]</scope>
    <source>
        <strain evidence="3 4">NBRC 106135</strain>
    </source>
</reference>
<dbReference type="RefSeq" id="WP_246113329.1">
    <property type="nucleotide sequence ID" value="NZ_BJYT01000052.1"/>
</dbReference>
<sequence>MRKTTGKAAVVVMDNGLFEGGAAKTVRKKLLETTDVHSTLRSNGFFYANSVIQRDLPRQQIWTQKSIARD</sequence>
<proteinExistence type="inferred from homology"/>
<evidence type="ECO:0000256" key="1">
    <source>
        <dbReference type="ARBA" id="ARBA00006594"/>
    </source>
</evidence>